<sequence length="444" mass="51853">MNLTINQSNLLHALLDKYENSKTYEGTNAVSQNFAVKPEKVWKEYVSDFANVAQVKDFETEMQVLQEQGLIRIYKKDEVITKLAACKEKLDEYYELLDRKQKKDMIQEQIALFERWMQKGIADDIQITDDVGRISVADNAEQVRIAEVADDAEQKKYAVSDMFCRDQLAKVEAGRKPDYELDVCDKLLRILEFICTNKEEILERELSMMILDGSKEFEDHYRTRVCKVLSKYLDFSELLEGIDDTRERQKIILEEFQIYTNPSYIYLKGNIEIQLENGQRIRIGDAPIALSSELIQKMNAIRVGADKVVTVENLTSFHRLKDEKCAYLFLAGYHNSAKQAFLKQVYKENPEKQWFHFGDLDPDGFYILKHLRKGTGIDFMPLYMGVSELETYSGYGRELSETDKVKTRNLLKKGFYAEVMQYMLEHDCKLEQEIISYEIMKKNL</sequence>
<keyword evidence="3" id="KW-1185">Reference proteome</keyword>
<evidence type="ECO:0000313" key="2">
    <source>
        <dbReference type="EMBL" id="PWE85392.1"/>
    </source>
</evidence>
<name>A0A2V1JLE9_EUBRA</name>
<dbReference type="OrthoDB" id="186173at2"/>
<comment type="caution">
    <text evidence="2">The sequence shown here is derived from an EMBL/GenBank/DDBJ whole genome shotgun (WGS) entry which is preliminary data.</text>
</comment>
<dbReference type="InterPro" id="IPR036078">
    <property type="entry name" value="Spo11/TopoVI_A_sf"/>
</dbReference>
<evidence type="ECO:0000259" key="1">
    <source>
        <dbReference type="Pfam" id="PF09983"/>
    </source>
</evidence>
<dbReference type="Pfam" id="PF09983">
    <property type="entry name" value="JetD_C"/>
    <property type="match status" value="1"/>
</dbReference>
<dbReference type="SUPFAM" id="SSF56726">
    <property type="entry name" value="DNA topoisomerase IV, alpha subunit"/>
    <property type="match status" value="1"/>
</dbReference>
<dbReference type="InterPro" id="IPR024534">
    <property type="entry name" value="JetD_C"/>
</dbReference>
<evidence type="ECO:0000313" key="3">
    <source>
        <dbReference type="Proteomes" id="UP000245288"/>
    </source>
</evidence>
<dbReference type="Gene3D" id="3.40.1360.10">
    <property type="match status" value="1"/>
</dbReference>
<feature type="domain" description="Wadjet protein JetD C-terminal" evidence="1">
    <location>
        <begin position="291"/>
        <end position="442"/>
    </location>
</feature>
<dbReference type="RefSeq" id="WP_109216873.1">
    <property type="nucleotide sequence ID" value="NZ_JRFU01000211.1"/>
</dbReference>
<organism evidence="2 3">
    <name type="scientific">Eubacterium ramulus</name>
    <dbReference type="NCBI Taxonomy" id="39490"/>
    <lineage>
        <taxon>Bacteria</taxon>
        <taxon>Bacillati</taxon>
        <taxon>Bacillota</taxon>
        <taxon>Clostridia</taxon>
        <taxon>Eubacteriales</taxon>
        <taxon>Eubacteriaceae</taxon>
        <taxon>Eubacterium</taxon>
    </lineage>
</organism>
<dbReference type="GO" id="GO:0003677">
    <property type="term" value="F:DNA binding"/>
    <property type="evidence" value="ECO:0007669"/>
    <property type="project" value="InterPro"/>
</dbReference>
<dbReference type="GO" id="GO:0005694">
    <property type="term" value="C:chromosome"/>
    <property type="evidence" value="ECO:0007669"/>
    <property type="project" value="InterPro"/>
</dbReference>
<reference evidence="2 3" key="1">
    <citation type="submission" date="2014-09" db="EMBL/GenBank/DDBJ databases">
        <title>Butyrate-producing bacteria isolated from human gut.</title>
        <authorList>
            <person name="Zhang Q."/>
            <person name="Zhao L."/>
        </authorList>
    </citation>
    <scope>NUCLEOTIDE SEQUENCE [LARGE SCALE GENOMIC DNA]</scope>
    <source>
        <strain evidence="2 3">21</strain>
    </source>
</reference>
<dbReference type="EMBL" id="JRFU01000211">
    <property type="protein sequence ID" value="PWE85392.1"/>
    <property type="molecule type" value="Genomic_DNA"/>
</dbReference>
<protein>
    <recommendedName>
        <fullName evidence="1">Wadjet protein JetD C-terminal domain-containing protein</fullName>
    </recommendedName>
</protein>
<dbReference type="Proteomes" id="UP000245288">
    <property type="component" value="Unassembled WGS sequence"/>
</dbReference>
<proteinExistence type="predicted"/>
<dbReference type="AlphaFoldDB" id="A0A2V1JLE9"/>
<gene>
    <name evidence="2" type="ORF">LG34_16180</name>
</gene>
<accession>A0A2V1JLE9</accession>